<dbReference type="PANTHER" id="PTHR33116:SF76">
    <property type="entry name" value="DUF4283 DOMAIN-CONTAINING PROTEIN"/>
    <property type="match status" value="1"/>
</dbReference>
<evidence type="ECO:0000313" key="1">
    <source>
        <dbReference type="EMBL" id="KAL0457675.1"/>
    </source>
</evidence>
<sequence>MIRPVERNEVNEAIFDIAEDKAPGTDGFSSGFYKAAWSVIGDEITEAVQEFFHSGKLLKQVNATILSLIPEVANPTTVAEFRPISYFSLNGKLHGFFVGARGLRQGDPMFSYLFALAMEQNPTDLVEICCPYSKATAYDPWFSRGCLPVRYLGLPLISSRLTADDCRPLLTKVDERLNGWGSLQLSYAARVQLLKSVISTLNIYWAMAFILPKGVLKMIEACMRKFLWEGVSSTGSANVVESDVCRPVEEGGQGIRRLEPLNRALMSKHFWDIVRCNSSSIWVNWIVRHYLRNCSIWTARHTIGSWSWRNILRL</sequence>
<protein>
    <submittedName>
        <fullName evidence="1">Uncharacterized protein</fullName>
    </submittedName>
</protein>
<organism evidence="1">
    <name type="scientific">Sesamum latifolium</name>
    <dbReference type="NCBI Taxonomy" id="2727402"/>
    <lineage>
        <taxon>Eukaryota</taxon>
        <taxon>Viridiplantae</taxon>
        <taxon>Streptophyta</taxon>
        <taxon>Embryophyta</taxon>
        <taxon>Tracheophyta</taxon>
        <taxon>Spermatophyta</taxon>
        <taxon>Magnoliopsida</taxon>
        <taxon>eudicotyledons</taxon>
        <taxon>Gunneridae</taxon>
        <taxon>Pentapetalae</taxon>
        <taxon>asterids</taxon>
        <taxon>lamiids</taxon>
        <taxon>Lamiales</taxon>
        <taxon>Pedaliaceae</taxon>
        <taxon>Sesamum</taxon>
    </lineage>
</organism>
<reference evidence="1" key="2">
    <citation type="journal article" date="2024" name="Plant">
        <title>Genomic evolution and insights into agronomic trait innovations of Sesamum species.</title>
        <authorList>
            <person name="Miao H."/>
            <person name="Wang L."/>
            <person name="Qu L."/>
            <person name="Liu H."/>
            <person name="Sun Y."/>
            <person name="Le M."/>
            <person name="Wang Q."/>
            <person name="Wei S."/>
            <person name="Zheng Y."/>
            <person name="Lin W."/>
            <person name="Duan Y."/>
            <person name="Cao H."/>
            <person name="Xiong S."/>
            <person name="Wang X."/>
            <person name="Wei L."/>
            <person name="Li C."/>
            <person name="Ma Q."/>
            <person name="Ju M."/>
            <person name="Zhao R."/>
            <person name="Li G."/>
            <person name="Mu C."/>
            <person name="Tian Q."/>
            <person name="Mei H."/>
            <person name="Zhang T."/>
            <person name="Gao T."/>
            <person name="Zhang H."/>
        </authorList>
    </citation>
    <scope>NUCLEOTIDE SEQUENCE</scope>
    <source>
        <strain evidence="1">KEN1</strain>
    </source>
</reference>
<dbReference type="AlphaFoldDB" id="A0AAW2XUK4"/>
<dbReference type="PANTHER" id="PTHR33116">
    <property type="entry name" value="REVERSE TRANSCRIPTASE ZINC-BINDING DOMAIN-CONTAINING PROTEIN-RELATED-RELATED"/>
    <property type="match status" value="1"/>
</dbReference>
<proteinExistence type="predicted"/>
<reference evidence="1" key="1">
    <citation type="submission" date="2020-06" db="EMBL/GenBank/DDBJ databases">
        <authorList>
            <person name="Li T."/>
            <person name="Hu X."/>
            <person name="Zhang T."/>
            <person name="Song X."/>
            <person name="Zhang H."/>
            <person name="Dai N."/>
            <person name="Sheng W."/>
            <person name="Hou X."/>
            <person name="Wei L."/>
        </authorList>
    </citation>
    <scope>NUCLEOTIDE SEQUENCE</scope>
    <source>
        <strain evidence="1">KEN1</strain>
        <tissue evidence="1">Leaf</tissue>
    </source>
</reference>
<gene>
    <name evidence="1" type="ORF">Slati_0394700</name>
</gene>
<name>A0AAW2XUK4_9LAMI</name>
<accession>A0AAW2XUK4</accession>
<dbReference type="EMBL" id="JACGWN010000002">
    <property type="protein sequence ID" value="KAL0457675.1"/>
    <property type="molecule type" value="Genomic_DNA"/>
</dbReference>
<comment type="caution">
    <text evidence="1">The sequence shown here is derived from an EMBL/GenBank/DDBJ whole genome shotgun (WGS) entry which is preliminary data.</text>
</comment>